<protein>
    <submittedName>
        <fullName evidence="2">Type-F conjugative transfer system protein (TrbI_Ftype)</fullName>
    </submittedName>
</protein>
<gene>
    <name evidence="2" type="ORF">PWN146_05271</name>
</gene>
<keyword evidence="1" id="KW-1133">Transmembrane helix</keyword>
<dbReference type="AlphaFoldDB" id="A0A1C3HNA4"/>
<dbReference type="EMBL" id="LT575491">
    <property type="protein sequence ID" value="SAY46502.1"/>
    <property type="molecule type" value="Genomic_DNA"/>
</dbReference>
<evidence type="ECO:0000313" key="2">
    <source>
        <dbReference type="EMBL" id="SAY46502.1"/>
    </source>
</evidence>
<keyword evidence="1" id="KW-0812">Transmembrane</keyword>
<accession>A0A1C3HNA4</accession>
<organism evidence="2">
    <name type="scientific">Serratia marcescens</name>
    <dbReference type="NCBI Taxonomy" id="615"/>
    <lineage>
        <taxon>Bacteria</taxon>
        <taxon>Pseudomonadati</taxon>
        <taxon>Pseudomonadota</taxon>
        <taxon>Gammaproteobacteria</taxon>
        <taxon>Enterobacterales</taxon>
        <taxon>Yersiniaceae</taxon>
        <taxon>Serratia</taxon>
    </lineage>
</organism>
<dbReference type="InterPro" id="IPR014115">
    <property type="entry name" value="TrbI_Ftype"/>
</dbReference>
<dbReference type="NCBIfam" id="TIGR02744">
    <property type="entry name" value="TrbI_Ftype"/>
    <property type="match status" value="1"/>
</dbReference>
<keyword evidence="1" id="KW-0472">Membrane</keyword>
<name>A0A1C3HNA4_SERMA</name>
<sequence>MTGTELQVIEQGSADGQRSDRRLALWGCGAVVLAVLLSSLMALWLVQRQPVIVTFNMKQTMEAFYESAGKKALPPEQSKQLATRFAGALEASITHYQQRNNVIILVSPAVVGGAKDVTRELQRDIAARMQRGNIVRVGKEADL</sequence>
<proteinExistence type="predicted"/>
<dbReference type="RefSeq" id="WP_254170351.1">
    <property type="nucleotide sequence ID" value="NZ_LT575491.1"/>
</dbReference>
<dbReference type="Pfam" id="PF09677">
    <property type="entry name" value="TrbI_Ftype"/>
    <property type="match status" value="1"/>
</dbReference>
<reference evidence="2" key="1">
    <citation type="submission" date="2016-05" db="EMBL/GenBank/DDBJ databases">
        <authorList>
            <person name="Lavstsen T."/>
            <person name="Jespersen J.S."/>
        </authorList>
    </citation>
    <scope>NUCLEOTIDE SEQUENCE</scope>
    <source>
        <strain evidence="2">PWN146_assembly</strain>
    </source>
</reference>
<feature type="transmembrane region" description="Helical" evidence="1">
    <location>
        <begin position="23"/>
        <end position="46"/>
    </location>
</feature>
<evidence type="ECO:0000256" key="1">
    <source>
        <dbReference type="SAM" id="Phobius"/>
    </source>
</evidence>